<evidence type="ECO:0000313" key="5">
    <source>
        <dbReference type="Proteomes" id="UP000309340"/>
    </source>
</evidence>
<evidence type="ECO:0000313" key="4">
    <source>
        <dbReference type="EMBL" id="TKA79131.1"/>
    </source>
</evidence>
<dbReference type="CDD" id="cd05233">
    <property type="entry name" value="SDR_c"/>
    <property type="match status" value="1"/>
</dbReference>
<dbReference type="EMBL" id="NAJQ01000097">
    <property type="protein sequence ID" value="TKA79131.1"/>
    <property type="molecule type" value="Genomic_DNA"/>
</dbReference>
<keyword evidence="5" id="KW-1185">Reference proteome</keyword>
<dbReference type="PANTHER" id="PTHR24321">
    <property type="entry name" value="DEHYDROGENASES, SHORT CHAIN"/>
    <property type="match status" value="1"/>
</dbReference>
<dbReference type="PRINTS" id="PR00081">
    <property type="entry name" value="GDHRDH"/>
</dbReference>
<dbReference type="STRING" id="329884.A0A4U0XRB4"/>
<gene>
    <name evidence="4" type="ORF">B0A55_02413</name>
</gene>
<dbReference type="PROSITE" id="PS00061">
    <property type="entry name" value="ADH_SHORT"/>
    <property type="match status" value="1"/>
</dbReference>
<dbReference type="AlphaFoldDB" id="A0A4U0XRB4"/>
<evidence type="ECO:0000256" key="1">
    <source>
        <dbReference type="ARBA" id="ARBA00006484"/>
    </source>
</evidence>
<dbReference type="FunFam" id="3.40.50.720:FF:000084">
    <property type="entry name" value="Short-chain dehydrogenase reductase"/>
    <property type="match status" value="1"/>
</dbReference>
<comment type="similarity">
    <text evidence="1">Belongs to the short-chain dehydrogenases/reductases (SDR) family.</text>
</comment>
<evidence type="ECO:0000256" key="3">
    <source>
        <dbReference type="ARBA" id="ARBA00023002"/>
    </source>
</evidence>
<dbReference type="SUPFAM" id="SSF51735">
    <property type="entry name" value="NAD(P)-binding Rossmann-fold domains"/>
    <property type="match status" value="1"/>
</dbReference>
<proteinExistence type="inferred from homology"/>
<reference evidence="4 5" key="1">
    <citation type="submission" date="2017-03" db="EMBL/GenBank/DDBJ databases">
        <title>Genomes of endolithic fungi from Antarctica.</title>
        <authorList>
            <person name="Coleine C."/>
            <person name="Masonjones S."/>
            <person name="Stajich J.E."/>
        </authorList>
    </citation>
    <scope>NUCLEOTIDE SEQUENCE [LARGE SCALE GENOMIC DNA]</scope>
    <source>
        <strain evidence="4 5">CCFEE 5184</strain>
    </source>
</reference>
<dbReference type="PANTHER" id="PTHR24321:SF8">
    <property type="entry name" value="ESTRADIOL 17-BETA-DEHYDROGENASE 8-RELATED"/>
    <property type="match status" value="1"/>
</dbReference>
<name>A0A4U0XRB4_9PEZI</name>
<organism evidence="4 5">
    <name type="scientific">Friedmanniomyces simplex</name>
    <dbReference type="NCBI Taxonomy" id="329884"/>
    <lineage>
        <taxon>Eukaryota</taxon>
        <taxon>Fungi</taxon>
        <taxon>Dikarya</taxon>
        <taxon>Ascomycota</taxon>
        <taxon>Pezizomycotina</taxon>
        <taxon>Dothideomycetes</taxon>
        <taxon>Dothideomycetidae</taxon>
        <taxon>Mycosphaerellales</taxon>
        <taxon>Teratosphaeriaceae</taxon>
        <taxon>Friedmanniomyces</taxon>
    </lineage>
</organism>
<comment type="caution">
    <text evidence="4">The sequence shown here is derived from an EMBL/GenBank/DDBJ whole genome shotgun (WGS) entry which is preliminary data.</text>
</comment>
<keyword evidence="2" id="KW-0521">NADP</keyword>
<dbReference type="Gene3D" id="3.40.50.720">
    <property type="entry name" value="NAD(P)-binding Rossmann-like Domain"/>
    <property type="match status" value="1"/>
</dbReference>
<dbReference type="Proteomes" id="UP000309340">
    <property type="component" value="Unassembled WGS sequence"/>
</dbReference>
<dbReference type="PRINTS" id="PR00080">
    <property type="entry name" value="SDRFAMILY"/>
</dbReference>
<dbReference type="InterPro" id="IPR002347">
    <property type="entry name" value="SDR_fam"/>
</dbReference>
<evidence type="ECO:0000256" key="2">
    <source>
        <dbReference type="ARBA" id="ARBA00022857"/>
    </source>
</evidence>
<dbReference type="InterPro" id="IPR020904">
    <property type="entry name" value="Sc_DH/Rdtase_CS"/>
</dbReference>
<dbReference type="Pfam" id="PF13561">
    <property type="entry name" value="adh_short_C2"/>
    <property type="match status" value="1"/>
</dbReference>
<dbReference type="OrthoDB" id="417891at2759"/>
<protein>
    <submittedName>
        <fullName evidence="4">Uncharacterized protein</fullName>
    </submittedName>
</protein>
<dbReference type="InterPro" id="IPR036291">
    <property type="entry name" value="NAD(P)-bd_dom_sf"/>
</dbReference>
<keyword evidence="3" id="KW-0560">Oxidoreductase</keyword>
<dbReference type="GO" id="GO:0016491">
    <property type="term" value="F:oxidoreductase activity"/>
    <property type="evidence" value="ECO:0007669"/>
    <property type="project" value="UniProtKB-KW"/>
</dbReference>
<accession>A0A4U0XRB4</accession>
<sequence length="258" mass="27390">MVAHAHKTALITGACGGLGRATAEHFLREGANVVVCDINDALIADFNEKVAAAYPECTLVLKVDVTDDGALDEMFARAEEKFGGVEIVVNNCGVMDNFDPVGEMSREMWDRVIAINLTAPAMVTKRAVNMMLKHGTKGSIVNIASIAGVRGYASGSAYTVSKHGILGLTKNTGIFYGPKGIRCNAIMAGGMKTNIANHLAQGGLNMEGYATYLKTFPTEHNIVVEIEKVAKLVSYLCSEDAEIVNGACWTADGGWTAN</sequence>